<dbReference type="PANTHER" id="PTHR45754:SF3">
    <property type="entry name" value="METHYLENETETRAHYDROFOLATE REDUCTASE (NADPH)"/>
    <property type="match status" value="1"/>
</dbReference>
<keyword evidence="8" id="KW-0520">NAD</keyword>
<accession>A0A7X2XU85</accession>
<sequence>MKVVDCFEERPVLSFEIFPPRANASEKALDRFYNCLETLAKLQPAYISVTYGAGGGDNKSGTLDLCRYIKEKYDIEAVAHIPGINFTHESVKQYLDQLQAAHVDNILALRGDLPKDGVIKGDFKYASDLVTEIKQLGDFNIIGACYPDVHPEAKDSLTDIQNLKIKVDAGVSQLITQLFFENEHFYQFLDRCDLANIKIPIQAGIMPVINERQIKRMATMNGVGLPQKFLKMMAHYQDNPVAMRDAGTAYAVDQIVDLLSEGVDGVHLYTMDNPVVTQRICSAIETLI</sequence>
<dbReference type="InterPro" id="IPR029041">
    <property type="entry name" value="FAD-linked_oxidoreductase-like"/>
</dbReference>
<keyword evidence="5 12" id="KW-0285">Flavoprotein</keyword>
<gene>
    <name evidence="13" type="primary">metF</name>
    <name evidence="13" type="ORF">GM612_03600</name>
</gene>
<dbReference type="PANTHER" id="PTHR45754">
    <property type="entry name" value="METHYLENETETRAHYDROFOLATE REDUCTASE"/>
    <property type="match status" value="1"/>
</dbReference>
<dbReference type="GO" id="GO:0035999">
    <property type="term" value="P:tetrahydrofolate interconversion"/>
    <property type="evidence" value="ECO:0007669"/>
    <property type="project" value="UniProtKB-UniPathway"/>
</dbReference>
<dbReference type="NCBIfam" id="TIGR00676">
    <property type="entry name" value="fadh2"/>
    <property type="match status" value="1"/>
</dbReference>
<keyword evidence="4" id="KW-0028">Amino-acid biosynthesis</keyword>
<evidence type="ECO:0000256" key="4">
    <source>
        <dbReference type="ARBA" id="ARBA00022605"/>
    </source>
</evidence>
<dbReference type="EC" id="1.5.1.54" evidence="12"/>
<comment type="pathway">
    <text evidence="2 12">One-carbon metabolism; tetrahydrofolate interconversion.</text>
</comment>
<dbReference type="GO" id="GO:0106312">
    <property type="term" value="F:methylenetetrahydrofolate reductase (NADH) activity"/>
    <property type="evidence" value="ECO:0007669"/>
    <property type="project" value="UniProtKB-EC"/>
</dbReference>
<dbReference type="UniPathway" id="UPA00193"/>
<dbReference type="InterPro" id="IPR004620">
    <property type="entry name" value="MTHF_reductase_bac"/>
</dbReference>
<dbReference type="RefSeq" id="WP_155431022.1">
    <property type="nucleotide sequence ID" value="NZ_WNJO01000003.1"/>
</dbReference>
<comment type="catalytic activity">
    <reaction evidence="11">
        <text>(6S)-5-methyl-5,6,7,8-tetrahydrofolate + NAD(+) = (6R)-5,10-methylene-5,6,7,8-tetrahydrofolate + NADH + H(+)</text>
        <dbReference type="Rhea" id="RHEA:19821"/>
        <dbReference type="ChEBI" id="CHEBI:15378"/>
        <dbReference type="ChEBI" id="CHEBI:15636"/>
        <dbReference type="ChEBI" id="CHEBI:18608"/>
        <dbReference type="ChEBI" id="CHEBI:57540"/>
        <dbReference type="ChEBI" id="CHEBI:57945"/>
        <dbReference type="EC" id="1.5.1.54"/>
    </reaction>
    <physiologicalReaction direction="right-to-left" evidence="11">
        <dbReference type="Rhea" id="RHEA:19823"/>
    </physiologicalReaction>
</comment>
<dbReference type="GO" id="GO:0071949">
    <property type="term" value="F:FAD binding"/>
    <property type="evidence" value="ECO:0007669"/>
    <property type="project" value="TreeGrafter"/>
</dbReference>
<protein>
    <recommendedName>
        <fullName evidence="12">Methylenetetrahydrofolate reductase</fullName>
        <ecNumber evidence="12">1.5.1.54</ecNumber>
    </recommendedName>
</protein>
<dbReference type="EMBL" id="WNJO01000003">
    <property type="protein sequence ID" value="MTV81739.1"/>
    <property type="molecule type" value="Genomic_DNA"/>
</dbReference>
<comment type="similarity">
    <text evidence="3 12">Belongs to the methylenetetrahydrofolate reductase family.</text>
</comment>
<evidence type="ECO:0000256" key="10">
    <source>
        <dbReference type="ARBA" id="ARBA00034478"/>
    </source>
</evidence>
<evidence type="ECO:0000256" key="11">
    <source>
        <dbReference type="ARBA" id="ARBA00048628"/>
    </source>
</evidence>
<evidence type="ECO:0000256" key="6">
    <source>
        <dbReference type="ARBA" id="ARBA00022827"/>
    </source>
</evidence>
<evidence type="ECO:0000256" key="9">
    <source>
        <dbReference type="ARBA" id="ARBA00023167"/>
    </source>
</evidence>
<keyword evidence="9" id="KW-0486">Methionine biosynthesis</keyword>
<dbReference type="CDD" id="cd00537">
    <property type="entry name" value="MTHFR"/>
    <property type="match status" value="1"/>
</dbReference>
<proteinExistence type="inferred from homology"/>
<evidence type="ECO:0000256" key="2">
    <source>
        <dbReference type="ARBA" id="ARBA00004777"/>
    </source>
</evidence>
<evidence type="ECO:0000256" key="8">
    <source>
        <dbReference type="ARBA" id="ARBA00023027"/>
    </source>
</evidence>
<evidence type="ECO:0000256" key="12">
    <source>
        <dbReference type="RuleBase" id="RU003862"/>
    </source>
</evidence>
<comment type="caution">
    <text evidence="13">The sequence shown here is derived from an EMBL/GenBank/DDBJ whole genome shotgun (WGS) entry which is preliminary data.</text>
</comment>
<dbReference type="Gene3D" id="3.20.20.220">
    <property type="match status" value="1"/>
</dbReference>
<dbReference type="Proteomes" id="UP000466388">
    <property type="component" value="Unassembled WGS sequence"/>
</dbReference>
<keyword evidence="6 12" id="KW-0274">FAD</keyword>
<evidence type="ECO:0000313" key="14">
    <source>
        <dbReference type="Proteomes" id="UP000466388"/>
    </source>
</evidence>
<dbReference type="GO" id="GO:0009086">
    <property type="term" value="P:methionine biosynthetic process"/>
    <property type="evidence" value="ECO:0007669"/>
    <property type="project" value="UniProtKB-KW"/>
</dbReference>
<comment type="cofactor">
    <cofactor evidence="1 12">
        <name>FAD</name>
        <dbReference type="ChEBI" id="CHEBI:57692"/>
    </cofactor>
</comment>
<keyword evidence="7 12" id="KW-0560">Oxidoreductase</keyword>
<keyword evidence="14" id="KW-1185">Reference proteome</keyword>
<dbReference type="InterPro" id="IPR003171">
    <property type="entry name" value="Mehydrof_redctse-like"/>
</dbReference>
<evidence type="ECO:0000256" key="3">
    <source>
        <dbReference type="ARBA" id="ARBA00006743"/>
    </source>
</evidence>
<comment type="pathway">
    <text evidence="10">Amino-acid biosynthesis; L-methionine biosynthesis via de novo pathway.</text>
</comment>
<evidence type="ECO:0000313" key="13">
    <source>
        <dbReference type="EMBL" id="MTV81739.1"/>
    </source>
</evidence>
<evidence type="ECO:0000256" key="1">
    <source>
        <dbReference type="ARBA" id="ARBA00001974"/>
    </source>
</evidence>
<dbReference type="Pfam" id="PF02219">
    <property type="entry name" value="MTHFR"/>
    <property type="match status" value="1"/>
</dbReference>
<name>A0A7X2XU85_9LACO</name>
<evidence type="ECO:0000256" key="5">
    <source>
        <dbReference type="ARBA" id="ARBA00022630"/>
    </source>
</evidence>
<reference evidence="13 14" key="1">
    <citation type="submission" date="2019-11" db="EMBL/GenBank/DDBJ databases">
        <title>Lactobacillus sp. nov. CRM56-3, isolated from fermented tea leaves.</title>
        <authorList>
            <person name="Phuengjayaem S."/>
            <person name="Tanasupawat S."/>
        </authorList>
    </citation>
    <scope>NUCLEOTIDE SEQUENCE [LARGE SCALE GENOMIC DNA]</scope>
    <source>
        <strain evidence="13 14">CRM56-3</strain>
    </source>
</reference>
<dbReference type="SUPFAM" id="SSF51730">
    <property type="entry name" value="FAD-linked oxidoreductase"/>
    <property type="match status" value="1"/>
</dbReference>
<evidence type="ECO:0000256" key="7">
    <source>
        <dbReference type="ARBA" id="ARBA00023002"/>
    </source>
</evidence>
<organism evidence="13 14">
    <name type="scientific">Secundilactobacillus folii</name>
    <dbReference type="NCBI Taxonomy" id="2678357"/>
    <lineage>
        <taxon>Bacteria</taxon>
        <taxon>Bacillati</taxon>
        <taxon>Bacillota</taxon>
        <taxon>Bacilli</taxon>
        <taxon>Lactobacillales</taxon>
        <taxon>Lactobacillaceae</taxon>
        <taxon>Secundilactobacillus</taxon>
    </lineage>
</organism>
<dbReference type="AlphaFoldDB" id="A0A7X2XU85"/>
<dbReference type="GO" id="GO:0005829">
    <property type="term" value="C:cytosol"/>
    <property type="evidence" value="ECO:0007669"/>
    <property type="project" value="InterPro"/>
</dbReference>